<evidence type="ECO:0000256" key="1">
    <source>
        <dbReference type="SAM" id="MobiDB-lite"/>
    </source>
</evidence>
<comment type="caution">
    <text evidence="2">The sequence shown here is derived from an EMBL/GenBank/DDBJ whole genome shotgun (WGS) entry which is preliminary data.</text>
</comment>
<evidence type="ECO:0008006" key="4">
    <source>
        <dbReference type="Google" id="ProtNLM"/>
    </source>
</evidence>
<feature type="compositionally biased region" description="Basic and acidic residues" evidence="1">
    <location>
        <begin position="121"/>
        <end position="135"/>
    </location>
</feature>
<dbReference type="AlphaFoldDB" id="A0A366HUJ2"/>
<reference evidence="2 3" key="1">
    <citation type="submission" date="2018-06" db="EMBL/GenBank/DDBJ databases">
        <title>Genomic Encyclopedia of Type Strains, Phase IV (KMG-IV): sequencing the most valuable type-strain genomes for metagenomic binning, comparative biology and taxonomic classification.</title>
        <authorList>
            <person name="Goeker M."/>
        </authorList>
    </citation>
    <scope>NUCLEOTIDE SEQUENCE [LARGE SCALE GENOMIC DNA]</scope>
    <source>
        <strain evidence="2 3">DSM 25532</strain>
    </source>
</reference>
<proteinExistence type="predicted"/>
<organism evidence="2 3">
    <name type="scientific">Roseimicrobium gellanilyticum</name>
    <dbReference type="NCBI Taxonomy" id="748857"/>
    <lineage>
        <taxon>Bacteria</taxon>
        <taxon>Pseudomonadati</taxon>
        <taxon>Verrucomicrobiota</taxon>
        <taxon>Verrucomicrobiia</taxon>
        <taxon>Verrucomicrobiales</taxon>
        <taxon>Verrucomicrobiaceae</taxon>
        <taxon>Roseimicrobium</taxon>
    </lineage>
</organism>
<sequence>MTIGPDEIIDMNSALERCEGYITLGMLDEAREELRSVPKELRTTFPYMATCMNLCLHFHWWDEGAELGRNLVLRWPGNHEVRAATVHCMLKAGRELDGILLMRGIDAGAPHDAEEEDDQGDRDLPDSDMDWRHRR</sequence>
<protein>
    <recommendedName>
        <fullName evidence="4">Tetratricopeptide repeat protein</fullName>
    </recommendedName>
</protein>
<dbReference type="EMBL" id="QNRR01000002">
    <property type="protein sequence ID" value="RBP46574.1"/>
    <property type="molecule type" value="Genomic_DNA"/>
</dbReference>
<feature type="region of interest" description="Disordered" evidence="1">
    <location>
        <begin position="110"/>
        <end position="135"/>
    </location>
</feature>
<accession>A0A366HUJ2</accession>
<name>A0A366HUJ2_9BACT</name>
<dbReference type="Proteomes" id="UP000253426">
    <property type="component" value="Unassembled WGS sequence"/>
</dbReference>
<dbReference type="RefSeq" id="WP_113958078.1">
    <property type="nucleotide sequence ID" value="NZ_QNRR01000002.1"/>
</dbReference>
<evidence type="ECO:0000313" key="3">
    <source>
        <dbReference type="Proteomes" id="UP000253426"/>
    </source>
</evidence>
<gene>
    <name evidence="2" type="ORF">DES53_102965</name>
</gene>
<keyword evidence="3" id="KW-1185">Reference proteome</keyword>
<evidence type="ECO:0000313" key="2">
    <source>
        <dbReference type="EMBL" id="RBP46574.1"/>
    </source>
</evidence>